<name>A0A0N4VN77_ENTVE</name>
<evidence type="ECO:0000256" key="1">
    <source>
        <dbReference type="ARBA" id="ARBA00004406"/>
    </source>
</evidence>
<evidence type="ECO:0000313" key="15">
    <source>
        <dbReference type="WBParaSite" id="EVEC_0001242301-mRNA-1"/>
    </source>
</evidence>
<keyword evidence="7" id="KW-0072">Autophagy</keyword>
<keyword evidence="5" id="KW-0813">Transport</keyword>
<evidence type="ECO:0000256" key="8">
    <source>
        <dbReference type="ARBA" id="ARBA00023055"/>
    </source>
</evidence>
<evidence type="ECO:0000256" key="4">
    <source>
        <dbReference type="ARBA" id="ARBA00018070"/>
    </source>
</evidence>
<keyword evidence="14" id="KW-1185">Reference proteome</keyword>
<comment type="subcellular location">
    <subcellularLocation>
        <location evidence="1">Endoplasmic reticulum membrane</location>
        <topology evidence="1">Peripheral membrane protein</topology>
    </subcellularLocation>
    <subcellularLocation>
        <location evidence="2">Preautophagosomal structure membrane</location>
        <topology evidence="2">Peripheral membrane protein</topology>
    </subcellularLocation>
</comment>
<dbReference type="GO" id="GO:0034727">
    <property type="term" value="P:piecemeal microautophagy of the nucleus"/>
    <property type="evidence" value="ECO:0007669"/>
    <property type="project" value="TreeGrafter"/>
</dbReference>
<dbReference type="GO" id="GO:0061709">
    <property type="term" value="P:reticulophagy"/>
    <property type="evidence" value="ECO:0007669"/>
    <property type="project" value="TreeGrafter"/>
</dbReference>
<comment type="catalytic activity">
    <reaction evidence="10">
        <text>a 1,2-diacyl-sn-glycero-3-phospho-L-serine(in) = a 1,2-diacyl-sn-glycero-3-phospho-L-serine(out)</text>
        <dbReference type="Rhea" id="RHEA:38663"/>
        <dbReference type="ChEBI" id="CHEBI:57262"/>
    </reaction>
</comment>
<feature type="region of interest" description="Disordered" evidence="12">
    <location>
        <begin position="201"/>
        <end position="230"/>
    </location>
</feature>
<dbReference type="GO" id="GO:0000045">
    <property type="term" value="P:autophagosome assembly"/>
    <property type="evidence" value="ECO:0007669"/>
    <property type="project" value="TreeGrafter"/>
</dbReference>
<evidence type="ECO:0000256" key="10">
    <source>
        <dbReference type="ARBA" id="ARBA00024479"/>
    </source>
</evidence>
<comment type="similarity">
    <text evidence="3">Belongs to the ATG2 family.</text>
</comment>
<evidence type="ECO:0000256" key="11">
    <source>
        <dbReference type="ARBA" id="ARBA00024615"/>
    </source>
</evidence>
<evidence type="ECO:0000256" key="2">
    <source>
        <dbReference type="ARBA" id="ARBA00004623"/>
    </source>
</evidence>
<dbReference type="AlphaFoldDB" id="A0A0N4VN77"/>
<protein>
    <recommendedName>
        <fullName evidence="4">Autophagy-related protein 2</fullName>
    </recommendedName>
</protein>
<reference evidence="15" key="1">
    <citation type="submission" date="2017-02" db="UniProtKB">
        <authorList>
            <consortium name="WormBaseParasite"/>
        </authorList>
    </citation>
    <scope>IDENTIFICATION</scope>
</reference>
<dbReference type="GO" id="GO:0006869">
    <property type="term" value="P:lipid transport"/>
    <property type="evidence" value="ECO:0007669"/>
    <property type="project" value="UniProtKB-KW"/>
</dbReference>
<dbReference type="Proteomes" id="UP000274131">
    <property type="component" value="Unassembled WGS sequence"/>
</dbReference>
<sequence length="451" mass="49624">MDQIANRACSFLVRRYLSDFLKTKIDSNNFSCSLSKGSAAVKTVEFDTELLNQSLRANNVPLEIEDGFIDEIDVSVPFGTSSTGSFEITINGLQMTLHPRKTLDEINEEDLVTSVLDSVIDSMSTSMEIAEKFVKDEVTAGENGVSKFAEIIDRLASQLRVVFLDTTIRVETYPEPTSGLCTCIELQIECLEFIDGQMDQKQGKKPLSGGDLSNNECDSPAKISEDKDSVDNSFYETTRTVLEQPMPTRGMANLDKVIHTKGIRLFTDIFFRDYKENDEETQPEGPVAKSGEPSSPALKNLSPVPPNFEDSVTQPAFFSCYSSIGPSSDDSVILNSIAFPAVVKLNSNPIQFAEFTGDKQSVYIHISGGDKRDKPPNQKIRLELDGLFIFATPTQIELIHDLLQLMLGSKTEDENANYPNAALTDGVATAAIGLMLDQLVDRSLLVKPAQL</sequence>
<evidence type="ECO:0000256" key="3">
    <source>
        <dbReference type="ARBA" id="ARBA00009714"/>
    </source>
</evidence>
<dbReference type="WBParaSite" id="EVEC_0001242301-mRNA-1">
    <property type="protein sequence ID" value="EVEC_0001242301-mRNA-1"/>
    <property type="gene ID" value="EVEC_0001242301"/>
</dbReference>
<dbReference type="GO" id="GO:0000422">
    <property type="term" value="P:autophagy of mitochondrion"/>
    <property type="evidence" value="ECO:0007669"/>
    <property type="project" value="TreeGrafter"/>
</dbReference>
<keyword evidence="6" id="KW-0256">Endoplasmic reticulum</keyword>
<dbReference type="PANTHER" id="PTHR13190:SF1">
    <property type="entry name" value="AUTOPHAGY-RELATED 2, ISOFORM A"/>
    <property type="match status" value="1"/>
</dbReference>
<evidence type="ECO:0000256" key="6">
    <source>
        <dbReference type="ARBA" id="ARBA00022824"/>
    </source>
</evidence>
<evidence type="ECO:0000256" key="5">
    <source>
        <dbReference type="ARBA" id="ARBA00022448"/>
    </source>
</evidence>
<dbReference type="PANTHER" id="PTHR13190">
    <property type="entry name" value="AUTOPHAGY-RELATED 2, ISOFORM A"/>
    <property type="match status" value="1"/>
</dbReference>
<evidence type="ECO:0000256" key="12">
    <source>
        <dbReference type="SAM" id="MobiDB-lite"/>
    </source>
</evidence>
<gene>
    <name evidence="13" type="ORF">EVEC_LOCUS11623</name>
</gene>
<keyword evidence="8" id="KW-0445">Lipid transport</keyword>
<dbReference type="GO" id="GO:0061723">
    <property type="term" value="P:glycophagy"/>
    <property type="evidence" value="ECO:0007669"/>
    <property type="project" value="TreeGrafter"/>
</dbReference>
<dbReference type="GO" id="GO:0034045">
    <property type="term" value="C:phagophore assembly site membrane"/>
    <property type="evidence" value="ECO:0007669"/>
    <property type="project" value="UniProtKB-SubCell"/>
</dbReference>
<comment type="catalytic activity">
    <reaction evidence="11">
        <text>a 1,2-diacyl-sn-glycero-3-phosphoethanolamine(in) = a 1,2-diacyl-sn-glycero-3-phosphoethanolamine(out)</text>
        <dbReference type="Rhea" id="RHEA:38895"/>
        <dbReference type="ChEBI" id="CHEBI:64612"/>
    </reaction>
</comment>
<evidence type="ECO:0000313" key="14">
    <source>
        <dbReference type="Proteomes" id="UP000274131"/>
    </source>
</evidence>
<dbReference type="GO" id="GO:0043495">
    <property type="term" value="F:protein-membrane adaptor activity"/>
    <property type="evidence" value="ECO:0007669"/>
    <property type="project" value="TreeGrafter"/>
</dbReference>
<evidence type="ECO:0000313" key="13">
    <source>
        <dbReference type="EMBL" id="VDD96872.1"/>
    </source>
</evidence>
<dbReference type="OrthoDB" id="18982at2759"/>
<feature type="region of interest" description="Disordered" evidence="12">
    <location>
        <begin position="277"/>
        <end position="304"/>
    </location>
</feature>
<reference evidence="13 14" key="2">
    <citation type="submission" date="2018-10" db="EMBL/GenBank/DDBJ databases">
        <authorList>
            <consortium name="Pathogen Informatics"/>
        </authorList>
    </citation>
    <scope>NUCLEOTIDE SEQUENCE [LARGE SCALE GENOMIC DNA]</scope>
</reference>
<dbReference type="GO" id="GO:0005789">
    <property type="term" value="C:endoplasmic reticulum membrane"/>
    <property type="evidence" value="ECO:0007669"/>
    <property type="project" value="UniProtKB-SubCell"/>
</dbReference>
<dbReference type="EMBL" id="UXUI01012407">
    <property type="protein sequence ID" value="VDD96872.1"/>
    <property type="molecule type" value="Genomic_DNA"/>
</dbReference>
<accession>A0A0N4VN77</accession>
<dbReference type="GO" id="GO:0032266">
    <property type="term" value="F:phosphatidylinositol-3-phosphate binding"/>
    <property type="evidence" value="ECO:0007669"/>
    <property type="project" value="TreeGrafter"/>
</dbReference>
<proteinExistence type="inferred from homology"/>
<keyword evidence="9" id="KW-0472">Membrane</keyword>
<dbReference type="InterPro" id="IPR026849">
    <property type="entry name" value="ATG2"/>
</dbReference>
<evidence type="ECO:0000256" key="7">
    <source>
        <dbReference type="ARBA" id="ARBA00023006"/>
    </source>
</evidence>
<dbReference type="STRING" id="51028.A0A0N4VN77"/>
<organism evidence="15">
    <name type="scientific">Enterobius vermicularis</name>
    <name type="common">Human pinworm</name>
    <dbReference type="NCBI Taxonomy" id="51028"/>
    <lineage>
        <taxon>Eukaryota</taxon>
        <taxon>Metazoa</taxon>
        <taxon>Ecdysozoa</taxon>
        <taxon>Nematoda</taxon>
        <taxon>Chromadorea</taxon>
        <taxon>Rhabditida</taxon>
        <taxon>Spirurina</taxon>
        <taxon>Oxyuridomorpha</taxon>
        <taxon>Oxyuroidea</taxon>
        <taxon>Oxyuridae</taxon>
        <taxon>Enterobius</taxon>
    </lineage>
</organism>
<dbReference type="GO" id="GO:0061908">
    <property type="term" value="C:phagophore"/>
    <property type="evidence" value="ECO:0007669"/>
    <property type="project" value="TreeGrafter"/>
</dbReference>
<evidence type="ECO:0000256" key="9">
    <source>
        <dbReference type="ARBA" id="ARBA00023136"/>
    </source>
</evidence>